<dbReference type="InterPro" id="IPR008030">
    <property type="entry name" value="NmrA-like"/>
</dbReference>
<dbReference type="Proteomes" id="UP001215712">
    <property type="component" value="Unassembled WGS sequence"/>
</dbReference>
<dbReference type="PANTHER" id="PTHR42748">
    <property type="entry name" value="NITROGEN METABOLITE REPRESSION PROTEIN NMRA FAMILY MEMBER"/>
    <property type="match status" value="1"/>
</dbReference>
<comment type="similarity">
    <text evidence="1">Belongs to the NmrA-type oxidoreductase family.</text>
</comment>
<dbReference type="Gene3D" id="3.40.50.720">
    <property type="entry name" value="NAD(P)-binding Rossmann-like Domain"/>
    <property type="match status" value="1"/>
</dbReference>
<accession>A0AAD6HUW3</accession>
<dbReference type="AlphaFoldDB" id="A0AAD6HUW3"/>
<dbReference type="SUPFAM" id="SSF51735">
    <property type="entry name" value="NAD(P)-binding Rossmann-fold domains"/>
    <property type="match status" value="1"/>
</dbReference>
<evidence type="ECO:0000256" key="2">
    <source>
        <dbReference type="ARBA" id="ARBA00022857"/>
    </source>
</evidence>
<gene>
    <name evidence="4" type="ORF">N7493_001295</name>
</gene>
<dbReference type="Pfam" id="PF05368">
    <property type="entry name" value="NmrA"/>
    <property type="match status" value="1"/>
</dbReference>
<evidence type="ECO:0000313" key="4">
    <source>
        <dbReference type="EMBL" id="KAJ5738140.1"/>
    </source>
</evidence>
<reference evidence="4" key="1">
    <citation type="journal article" date="2023" name="IMA Fungus">
        <title>Comparative genomic study of the Penicillium genus elucidates a diverse pangenome and 15 lateral gene transfer events.</title>
        <authorList>
            <person name="Petersen C."/>
            <person name="Sorensen T."/>
            <person name="Nielsen M.R."/>
            <person name="Sondergaard T.E."/>
            <person name="Sorensen J.L."/>
            <person name="Fitzpatrick D.A."/>
            <person name="Frisvad J.C."/>
            <person name="Nielsen K.L."/>
        </authorList>
    </citation>
    <scope>NUCLEOTIDE SEQUENCE</scope>
    <source>
        <strain evidence="4">IBT 17514</strain>
    </source>
</reference>
<dbReference type="CDD" id="cd05251">
    <property type="entry name" value="NmrA_like_SDR_a"/>
    <property type="match status" value="1"/>
</dbReference>
<dbReference type="InterPro" id="IPR036291">
    <property type="entry name" value="NAD(P)-bd_dom_sf"/>
</dbReference>
<keyword evidence="5" id="KW-1185">Reference proteome</keyword>
<organism evidence="4 5">
    <name type="scientific">Penicillium malachiteum</name>
    <dbReference type="NCBI Taxonomy" id="1324776"/>
    <lineage>
        <taxon>Eukaryota</taxon>
        <taxon>Fungi</taxon>
        <taxon>Dikarya</taxon>
        <taxon>Ascomycota</taxon>
        <taxon>Pezizomycotina</taxon>
        <taxon>Eurotiomycetes</taxon>
        <taxon>Eurotiomycetidae</taxon>
        <taxon>Eurotiales</taxon>
        <taxon>Aspergillaceae</taxon>
        <taxon>Penicillium</taxon>
    </lineage>
</organism>
<keyword evidence="2" id="KW-0521">NADP</keyword>
<evidence type="ECO:0000259" key="3">
    <source>
        <dbReference type="Pfam" id="PF05368"/>
    </source>
</evidence>
<dbReference type="Gene3D" id="3.90.25.10">
    <property type="entry name" value="UDP-galactose 4-epimerase, domain 1"/>
    <property type="match status" value="1"/>
</dbReference>
<dbReference type="EMBL" id="JAQJAN010000002">
    <property type="protein sequence ID" value="KAJ5738140.1"/>
    <property type="molecule type" value="Genomic_DNA"/>
</dbReference>
<name>A0AAD6HUW3_9EURO</name>
<dbReference type="GO" id="GO:0005634">
    <property type="term" value="C:nucleus"/>
    <property type="evidence" value="ECO:0007669"/>
    <property type="project" value="TreeGrafter"/>
</dbReference>
<protein>
    <recommendedName>
        <fullName evidence="3">NmrA-like domain-containing protein</fullName>
    </recommendedName>
</protein>
<feature type="domain" description="NmrA-like" evidence="3">
    <location>
        <begin position="5"/>
        <end position="306"/>
    </location>
</feature>
<reference evidence="4" key="2">
    <citation type="submission" date="2023-01" db="EMBL/GenBank/DDBJ databases">
        <authorList>
            <person name="Petersen C."/>
        </authorList>
    </citation>
    <scope>NUCLEOTIDE SEQUENCE</scope>
    <source>
        <strain evidence="4">IBT 17514</strain>
    </source>
</reference>
<comment type="caution">
    <text evidence="4">The sequence shown here is derived from an EMBL/GenBank/DDBJ whole genome shotgun (WGS) entry which is preliminary data.</text>
</comment>
<proteinExistence type="inferred from homology"/>
<dbReference type="InterPro" id="IPR051164">
    <property type="entry name" value="NmrA-like_oxidored"/>
</dbReference>
<dbReference type="PANTHER" id="PTHR42748:SF7">
    <property type="entry name" value="NMRA LIKE REDOX SENSOR 1-RELATED"/>
    <property type="match status" value="1"/>
</dbReference>
<evidence type="ECO:0000256" key="1">
    <source>
        <dbReference type="ARBA" id="ARBA00006328"/>
    </source>
</evidence>
<evidence type="ECO:0000313" key="5">
    <source>
        <dbReference type="Proteomes" id="UP001215712"/>
    </source>
</evidence>
<sequence length="335" mass="36554">MTGSKPLITVYGATGNQGGSVARSLLRNPSFRVRGITRNVDSKASQLLKALGTEMVQGDGFDQGSMEAAFSGAWGAFVNMNSDDKIFTNPDGPTEFDMGKIVVDAAAKGGVETLVFSSGPPCTEMTKGKVSMKAMDMKYRIEQYARGLGVFKTITPINPGWFMENFLFEEVAPIFGGFPYVEDGEGFLTFRVPRWGGKENVPFLSVVEDFGDIVQGIFLQPQRWNGHVVHGLSDIRSFDELVDDFARVTGKKARYLPVLPSWEAFDIKGIHELQDVKLMFGFTQNTGGLYFGLEPTEGETAAQLKTTTAAALGRIGSESKLISTLAWFSKSFGNK</sequence>